<organism evidence="9 10">
    <name type="scientific">Penicillium cataractarum</name>
    <dbReference type="NCBI Taxonomy" id="2100454"/>
    <lineage>
        <taxon>Eukaryota</taxon>
        <taxon>Fungi</taxon>
        <taxon>Dikarya</taxon>
        <taxon>Ascomycota</taxon>
        <taxon>Pezizomycotina</taxon>
        <taxon>Eurotiomycetes</taxon>
        <taxon>Eurotiomycetidae</taxon>
        <taxon>Eurotiales</taxon>
        <taxon>Aspergillaceae</taxon>
        <taxon>Penicillium</taxon>
    </lineage>
</organism>
<feature type="region of interest" description="Disordered" evidence="5">
    <location>
        <begin position="180"/>
        <end position="242"/>
    </location>
</feature>
<name>A0A9W9VTD7_9EURO</name>
<feature type="domain" description="MARVEL" evidence="8">
    <location>
        <begin position="8"/>
        <end position="155"/>
    </location>
</feature>
<evidence type="ECO:0000259" key="8">
    <source>
        <dbReference type="Pfam" id="PF01284"/>
    </source>
</evidence>
<accession>A0A9W9VTD7</accession>
<evidence type="ECO:0000256" key="7">
    <source>
        <dbReference type="SAM" id="SignalP"/>
    </source>
</evidence>
<evidence type="ECO:0000256" key="1">
    <source>
        <dbReference type="ARBA" id="ARBA00004141"/>
    </source>
</evidence>
<dbReference type="Pfam" id="PF01284">
    <property type="entry name" value="MARVEL"/>
    <property type="match status" value="1"/>
</dbReference>
<comment type="caution">
    <text evidence="9">The sequence shown here is derived from an EMBL/GenBank/DDBJ whole genome shotgun (WGS) entry which is preliminary data.</text>
</comment>
<feature type="transmembrane region" description="Helical" evidence="6">
    <location>
        <begin position="137"/>
        <end position="165"/>
    </location>
</feature>
<keyword evidence="2 6" id="KW-0812">Transmembrane</keyword>
<evidence type="ECO:0000256" key="2">
    <source>
        <dbReference type="ARBA" id="ARBA00022692"/>
    </source>
</evidence>
<sequence length="256" mass="27732">MLALHIVLYVLLGTCLAFAIVELGLTAYVASIWTGDRETYTWNAYEGYVYTTVHYSAPGILIFIIFTACWTVLVSAAALVLPWFYSRKGAVTRKLNTVLGVSFIVVYFITSVFWLASFADIEAQLGGATSYNDYLNAVIAFSVLLWLIFLALFILAILAVCGVLFSDWAGYQSMKKGAVDPEQPQVSTVPPPTNDLPMGTAPAPVAASELSSRDAEALHNQPPTSQTYSSSSPSGIASAELSADSAVYHEKYDKQP</sequence>
<dbReference type="RefSeq" id="XP_056559706.1">
    <property type="nucleotide sequence ID" value="XM_056692977.1"/>
</dbReference>
<evidence type="ECO:0000256" key="5">
    <source>
        <dbReference type="SAM" id="MobiDB-lite"/>
    </source>
</evidence>
<keyword evidence="3 6" id="KW-1133">Transmembrane helix</keyword>
<dbReference type="Proteomes" id="UP001147782">
    <property type="component" value="Unassembled WGS sequence"/>
</dbReference>
<evidence type="ECO:0000313" key="10">
    <source>
        <dbReference type="Proteomes" id="UP001147782"/>
    </source>
</evidence>
<proteinExistence type="predicted"/>
<dbReference type="InterPro" id="IPR008253">
    <property type="entry name" value="Marvel"/>
</dbReference>
<dbReference type="OrthoDB" id="2117453at2759"/>
<comment type="subcellular location">
    <subcellularLocation>
        <location evidence="1">Membrane</location>
        <topology evidence="1">Multi-pass membrane protein</topology>
    </subcellularLocation>
</comment>
<dbReference type="EMBL" id="JAPZBS010000001">
    <property type="protein sequence ID" value="KAJ5388978.1"/>
    <property type="molecule type" value="Genomic_DNA"/>
</dbReference>
<feature type="chain" id="PRO_5040754088" description="MARVEL domain-containing protein" evidence="7">
    <location>
        <begin position="18"/>
        <end position="256"/>
    </location>
</feature>
<feature type="signal peptide" evidence="7">
    <location>
        <begin position="1"/>
        <end position="17"/>
    </location>
</feature>
<dbReference type="AlphaFoldDB" id="A0A9W9VTD7"/>
<keyword evidence="10" id="KW-1185">Reference proteome</keyword>
<keyword evidence="7" id="KW-0732">Signal</keyword>
<feature type="compositionally biased region" description="Low complexity" evidence="5">
    <location>
        <begin position="221"/>
        <end position="242"/>
    </location>
</feature>
<reference evidence="9" key="1">
    <citation type="submission" date="2022-11" db="EMBL/GenBank/DDBJ databases">
        <authorList>
            <person name="Petersen C."/>
        </authorList>
    </citation>
    <scope>NUCLEOTIDE SEQUENCE</scope>
    <source>
        <strain evidence="9">IBT 29864</strain>
    </source>
</reference>
<evidence type="ECO:0000313" key="9">
    <source>
        <dbReference type="EMBL" id="KAJ5388978.1"/>
    </source>
</evidence>
<dbReference type="GO" id="GO:0016020">
    <property type="term" value="C:membrane"/>
    <property type="evidence" value="ECO:0007669"/>
    <property type="project" value="UniProtKB-SubCell"/>
</dbReference>
<evidence type="ECO:0000256" key="4">
    <source>
        <dbReference type="ARBA" id="ARBA00023136"/>
    </source>
</evidence>
<evidence type="ECO:0000256" key="6">
    <source>
        <dbReference type="SAM" id="Phobius"/>
    </source>
</evidence>
<reference evidence="9" key="2">
    <citation type="journal article" date="2023" name="IMA Fungus">
        <title>Comparative genomic study of the Penicillium genus elucidates a diverse pangenome and 15 lateral gene transfer events.</title>
        <authorList>
            <person name="Petersen C."/>
            <person name="Sorensen T."/>
            <person name="Nielsen M.R."/>
            <person name="Sondergaard T.E."/>
            <person name="Sorensen J.L."/>
            <person name="Fitzpatrick D.A."/>
            <person name="Frisvad J.C."/>
            <person name="Nielsen K.L."/>
        </authorList>
    </citation>
    <scope>NUCLEOTIDE SEQUENCE</scope>
    <source>
        <strain evidence="9">IBT 29864</strain>
    </source>
</reference>
<gene>
    <name evidence="9" type="ORF">N7496_000046</name>
</gene>
<keyword evidence="4 6" id="KW-0472">Membrane</keyword>
<dbReference type="GeneID" id="81432154"/>
<evidence type="ECO:0000256" key="3">
    <source>
        <dbReference type="ARBA" id="ARBA00022989"/>
    </source>
</evidence>
<protein>
    <recommendedName>
        <fullName evidence="8">MARVEL domain-containing protein</fullName>
    </recommendedName>
</protein>
<feature type="transmembrane region" description="Helical" evidence="6">
    <location>
        <begin position="60"/>
        <end position="85"/>
    </location>
</feature>
<feature type="transmembrane region" description="Helical" evidence="6">
    <location>
        <begin position="97"/>
        <end position="117"/>
    </location>
</feature>